<evidence type="ECO:0000256" key="3">
    <source>
        <dbReference type="ARBA" id="ARBA00022723"/>
    </source>
</evidence>
<keyword evidence="9" id="KW-1133">Transmembrane helix</keyword>
<comment type="similarity">
    <text evidence="7">Belongs to the RING-type zinc finger family. ATL subfamily.</text>
</comment>
<dbReference type="SUPFAM" id="SSF57850">
    <property type="entry name" value="RING/U-box"/>
    <property type="match status" value="1"/>
</dbReference>
<dbReference type="InterPro" id="IPR001841">
    <property type="entry name" value="Znf_RING"/>
</dbReference>
<protein>
    <recommendedName>
        <fullName evidence="2">RING-type E3 ubiquitin transferase</fullName>
        <ecNumber evidence="2">2.3.2.27</ecNumber>
    </recommendedName>
</protein>
<dbReference type="SMART" id="SM00184">
    <property type="entry name" value="RING"/>
    <property type="match status" value="1"/>
</dbReference>
<evidence type="ECO:0000256" key="7">
    <source>
        <dbReference type="ARBA" id="ARBA00024209"/>
    </source>
</evidence>
<dbReference type="InterPro" id="IPR053238">
    <property type="entry name" value="RING-H2_zinc_finger"/>
</dbReference>
<reference evidence="12" key="1">
    <citation type="journal article" date="2020" name="Plant J.">
        <title>Transposons played a major role in the diversification between the closely related almond and peach genomes: results from the almond genome sequence.</title>
        <authorList>
            <person name="Alioto T."/>
            <person name="Alexiou K.G."/>
            <person name="Bardil A."/>
            <person name="Barteri F."/>
            <person name="Castanera R."/>
            <person name="Cruz F."/>
            <person name="Dhingra A."/>
            <person name="Duval H."/>
            <person name="Fernandez I Marti A."/>
            <person name="Frias L."/>
            <person name="Galan B."/>
            <person name="Garcia J.L."/>
            <person name="Howad W."/>
            <person name="Gomez-Garrido J."/>
            <person name="Gut M."/>
            <person name="Julca I."/>
            <person name="Morata J."/>
            <person name="Puigdomenech P."/>
            <person name="Ribeca P."/>
            <person name="Rubio Cabetas M.J."/>
            <person name="Vlasova A."/>
            <person name="Wirthensohn M."/>
            <person name="Garcia-Mas J."/>
            <person name="Gabaldon T."/>
            <person name="Casacuberta J.M."/>
            <person name="Arus P."/>
        </authorList>
    </citation>
    <scope>NUCLEOTIDE SEQUENCE [LARGE SCALE GENOMIC DNA]</scope>
    <source>
        <strain evidence="12">cv. Texas</strain>
    </source>
</reference>
<organism evidence="11 12">
    <name type="scientific">Prunus dulcis</name>
    <name type="common">Almond</name>
    <name type="synonym">Amygdalus dulcis</name>
    <dbReference type="NCBI Taxonomy" id="3755"/>
    <lineage>
        <taxon>Eukaryota</taxon>
        <taxon>Viridiplantae</taxon>
        <taxon>Streptophyta</taxon>
        <taxon>Embryophyta</taxon>
        <taxon>Tracheophyta</taxon>
        <taxon>Spermatophyta</taxon>
        <taxon>Magnoliopsida</taxon>
        <taxon>eudicotyledons</taxon>
        <taxon>Gunneridae</taxon>
        <taxon>Pentapetalae</taxon>
        <taxon>rosids</taxon>
        <taxon>fabids</taxon>
        <taxon>Rosales</taxon>
        <taxon>Rosaceae</taxon>
        <taxon>Amygdaloideae</taxon>
        <taxon>Amygdaleae</taxon>
        <taxon>Prunus</taxon>
    </lineage>
</organism>
<dbReference type="GO" id="GO:0016567">
    <property type="term" value="P:protein ubiquitination"/>
    <property type="evidence" value="ECO:0007669"/>
    <property type="project" value="UniProtKB-UniPathway"/>
</dbReference>
<dbReference type="InParanoid" id="A0A5E4ELJ8"/>
<evidence type="ECO:0000256" key="5">
    <source>
        <dbReference type="ARBA" id="ARBA00022786"/>
    </source>
</evidence>
<evidence type="ECO:0000259" key="10">
    <source>
        <dbReference type="PROSITE" id="PS50089"/>
    </source>
</evidence>
<dbReference type="GO" id="GO:0061630">
    <property type="term" value="F:ubiquitin protein ligase activity"/>
    <property type="evidence" value="ECO:0007669"/>
    <property type="project" value="UniProtKB-EC"/>
</dbReference>
<evidence type="ECO:0000256" key="6">
    <source>
        <dbReference type="ARBA" id="ARBA00022833"/>
    </source>
</evidence>
<dbReference type="Gramene" id="VVA16544">
    <property type="protein sequence ID" value="VVA16544"/>
    <property type="gene ID" value="Prudul26B032396"/>
</dbReference>
<evidence type="ECO:0000256" key="9">
    <source>
        <dbReference type="SAM" id="Phobius"/>
    </source>
</evidence>
<dbReference type="Proteomes" id="UP000327085">
    <property type="component" value="Chromosome 6"/>
</dbReference>
<sequence length="161" mass="17934">MASQDSKLFEWHFTDLNHSDFHIYSRGLLLLLLFISLIFTITIFSFHAYWACVGRLSTTTTTSMAANSASSMHSHGLDAATIESLPVYLHRSVVIANPNAGDIEATEIECCICLGVFEGEEKVKVLPKCHHAYHSECVDKWLSVQSSCPLCRLSLRVINSL</sequence>
<dbReference type="EMBL" id="CABIKO010000019">
    <property type="protein sequence ID" value="VVA16544.1"/>
    <property type="molecule type" value="Genomic_DNA"/>
</dbReference>
<feature type="domain" description="RING-type" evidence="10">
    <location>
        <begin position="110"/>
        <end position="152"/>
    </location>
</feature>
<dbReference type="EC" id="2.3.2.27" evidence="2"/>
<feature type="transmembrane region" description="Helical" evidence="9">
    <location>
        <begin position="28"/>
        <end position="50"/>
    </location>
</feature>
<evidence type="ECO:0000313" key="11">
    <source>
        <dbReference type="EMBL" id="VVA16544.1"/>
    </source>
</evidence>
<evidence type="ECO:0000256" key="8">
    <source>
        <dbReference type="PROSITE-ProRule" id="PRU00175"/>
    </source>
</evidence>
<keyword evidence="9" id="KW-0472">Membrane</keyword>
<dbReference type="Pfam" id="PF13639">
    <property type="entry name" value="zf-RING_2"/>
    <property type="match status" value="1"/>
</dbReference>
<keyword evidence="4 8" id="KW-0863">Zinc-finger</keyword>
<dbReference type="OMA" id="NMIHSHT"/>
<keyword evidence="6" id="KW-0862">Zinc</keyword>
<dbReference type="InterPro" id="IPR013083">
    <property type="entry name" value="Znf_RING/FYVE/PHD"/>
</dbReference>
<comment type="catalytic activity">
    <reaction evidence="1">
        <text>S-ubiquitinyl-[E2 ubiquitin-conjugating enzyme]-L-cysteine + [acceptor protein]-L-lysine = [E2 ubiquitin-conjugating enzyme]-L-cysteine + N(6)-ubiquitinyl-[acceptor protein]-L-lysine.</text>
        <dbReference type="EC" id="2.3.2.27"/>
    </reaction>
</comment>
<dbReference type="GO" id="GO:0008270">
    <property type="term" value="F:zinc ion binding"/>
    <property type="evidence" value="ECO:0007669"/>
    <property type="project" value="UniProtKB-KW"/>
</dbReference>
<keyword evidence="5" id="KW-0833">Ubl conjugation pathway</keyword>
<evidence type="ECO:0000256" key="1">
    <source>
        <dbReference type="ARBA" id="ARBA00000900"/>
    </source>
</evidence>
<evidence type="ECO:0000256" key="4">
    <source>
        <dbReference type="ARBA" id="ARBA00022771"/>
    </source>
</evidence>
<evidence type="ECO:0000313" key="12">
    <source>
        <dbReference type="Proteomes" id="UP000327085"/>
    </source>
</evidence>
<accession>A0A5E4ELJ8</accession>
<evidence type="ECO:0000256" key="2">
    <source>
        <dbReference type="ARBA" id="ARBA00012483"/>
    </source>
</evidence>
<gene>
    <name evidence="11" type="ORF">ALMOND_2B032396</name>
</gene>
<dbReference type="PANTHER" id="PTHR14155">
    <property type="entry name" value="RING FINGER DOMAIN-CONTAINING"/>
    <property type="match status" value="1"/>
</dbReference>
<dbReference type="PANTHER" id="PTHR14155:SF627">
    <property type="entry name" value="OS06G0192800 PROTEIN"/>
    <property type="match status" value="1"/>
</dbReference>
<dbReference type="PROSITE" id="PS50089">
    <property type="entry name" value="ZF_RING_2"/>
    <property type="match status" value="1"/>
</dbReference>
<keyword evidence="3" id="KW-0479">Metal-binding</keyword>
<dbReference type="AlphaFoldDB" id="A0A5E4ELJ8"/>
<dbReference type="UniPathway" id="UPA00143"/>
<name>A0A5E4ELJ8_PRUDU</name>
<proteinExistence type="inferred from homology"/>
<keyword evidence="9" id="KW-0812">Transmembrane</keyword>
<dbReference type="Gene3D" id="3.30.40.10">
    <property type="entry name" value="Zinc/RING finger domain, C3HC4 (zinc finger)"/>
    <property type="match status" value="1"/>
</dbReference>